<dbReference type="SUPFAM" id="SSF56300">
    <property type="entry name" value="Metallo-dependent phosphatases"/>
    <property type="match status" value="1"/>
</dbReference>
<name>X0Z8H5_9ZZZZ</name>
<feature type="domain" description="Calcineurin-like phosphoesterase" evidence="1">
    <location>
        <begin position="122"/>
        <end position="312"/>
    </location>
</feature>
<dbReference type="Gene3D" id="3.60.21.10">
    <property type="match status" value="1"/>
</dbReference>
<evidence type="ECO:0000313" key="2">
    <source>
        <dbReference type="EMBL" id="GAG56678.1"/>
    </source>
</evidence>
<proteinExistence type="predicted"/>
<dbReference type="GO" id="GO:0016791">
    <property type="term" value="F:phosphatase activity"/>
    <property type="evidence" value="ECO:0007669"/>
    <property type="project" value="TreeGrafter"/>
</dbReference>
<sequence>VVIDATHIRNKDRRRSYELGLMLDVPITYLVVNRSVVSKMQKAGWRKDVIIKKLSNGKLVSLIEAHEDTFVANEEKILNGDGQSPKKLTVIDTRVDEFKVIQEIPRENMVEELMSRGFNHVRVIADVHGNLESFRKAIDVTDDTFLIFLGDILDYDVRGIRLIEWVYKMVQTGRAITIRGNHEKKIANWVVKERGAGFEGNISHGNDFTVNMVKGMLPARRVAWEQRLLALVDLSPDWIMLGRYLFVHGAAHRSIWGDTLFRAENESKRMAMAMFGETTGKLAANGFPERLYNWVDDVPARHTAVVGHAVLSTDGPVTKTNDRGGKAIFLDTGSSKVIDGVQGYLSWMDLTLTKGNVLFDAFGRD</sequence>
<accession>X0Z8H5</accession>
<dbReference type="PANTHER" id="PTHR42850:SF2">
    <property type="entry name" value="BLL5683 PROTEIN"/>
    <property type="match status" value="1"/>
</dbReference>
<reference evidence="2" key="1">
    <citation type="journal article" date="2014" name="Front. Microbiol.">
        <title>High frequency of phylogenetically diverse reductive dehalogenase-homologous genes in deep subseafloor sedimentary metagenomes.</title>
        <authorList>
            <person name="Kawai M."/>
            <person name="Futagami T."/>
            <person name="Toyoda A."/>
            <person name="Takaki Y."/>
            <person name="Nishi S."/>
            <person name="Hori S."/>
            <person name="Arai W."/>
            <person name="Tsubouchi T."/>
            <person name="Morono Y."/>
            <person name="Uchiyama I."/>
            <person name="Ito T."/>
            <person name="Fujiyama A."/>
            <person name="Inagaki F."/>
            <person name="Takami H."/>
        </authorList>
    </citation>
    <scope>NUCLEOTIDE SEQUENCE</scope>
    <source>
        <strain evidence="2">Expedition CK06-06</strain>
    </source>
</reference>
<gene>
    <name evidence="2" type="ORF">S01H4_13707</name>
</gene>
<evidence type="ECO:0000259" key="1">
    <source>
        <dbReference type="Pfam" id="PF00149"/>
    </source>
</evidence>
<feature type="non-terminal residue" evidence="2">
    <location>
        <position position="1"/>
    </location>
</feature>
<dbReference type="EMBL" id="BART01006030">
    <property type="protein sequence ID" value="GAG56678.1"/>
    <property type="molecule type" value="Genomic_DNA"/>
</dbReference>
<comment type="caution">
    <text evidence="2">The sequence shown here is derived from an EMBL/GenBank/DDBJ whole genome shotgun (WGS) entry which is preliminary data.</text>
</comment>
<organism evidence="2">
    <name type="scientific">marine sediment metagenome</name>
    <dbReference type="NCBI Taxonomy" id="412755"/>
    <lineage>
        <taxon>unclassified sequences</taxon>
        <taxon>metagenomes</taxon>
        <taxon>ecological metagenomes</taxon>
    </lineage>
</organism>
<dbReference type="InterPro" id="IPR029052">
    <property type="entry name" value="Metallo-depent_PP-like"/>
</dbReference>
<dbReference type="InterPro" id="IPR004843">
    <property type="entry name" value="Calcineurin-like_PHP"/>
</dbReference>
<dbReference type="Pfam" id="PF00149">
    <property type="entry name" value="Metallophos"/>
    <property type="match status" value="1"/>
</dbReference>
<dbReference type="AlphaFoldDB" id="X0Z8H5"/>
<dbReference type="PANTHER" id="PTHR42850">
    <property type="entry name" value="METALLOPHOSPHOESTERASE"/>
    <property type="match status" value="1"/>
</dbReference>
<protein>
    <recommendedName>
        <fullName evidence="1">Calcineurin-like phosphoesterase domain-containing protein</fullName>
    </recommendedName>
</protein>
<dbReference type="GO" id="GO:0005737">
    <property type="term" value="C:cytoplasm"/>
    <property type="evidence" value="ECO:0007669"/>
    <property type="project" value="TreeGrafter"/>
</dbReference>
<dbReference type="InterPro" id="IPR050126">
    <property type="entry name" value="Ap4A_hydrolase"/>
</dbReference>